<feature type="domain" description="SnoaL-like" evidence="1">
    <location>
        <begin position="8"/>
        <end position="131"/>
    </location>
</feature>
<proteinExistence type="predicted"/>
<dbReference type="Gene3D" id="3.10.450.50">
    <property type="match status" value="1"/>
</dbReference>
<dbReference type="AlphaFoldDB" id="A0A6M1R5L3"/>
<dbReference type="Proteomes" id="UP000483261">
    <property type="component" value="Unassembled WGS sequence"/>
</dbReference>
<comment type="caution">
    <text evidence="2">The sequence shown here is derived from an EMBL/GenBank/DDBJ whole genome shotgun (WGS) entry which is preliminary data.</text>
</comment>
<dbReference type="EMBL" id="JAALAA010000006">
    <property type="protein sequence ID" value="NGN92908.1"/>
    <property type="molecule type" value="Genomic_DNA"/>
</dbReference>
<accession>A0A6M1R5L3</accession>
<evidence type="ECO:0000313" key="3">
    <source>
        <dbReference type="Proteomes" id="UP000483261"/>
    </source>
</evidence>
<dbReference type="RefSeq" id="WP_165110652.1">
    <property type="nucleotide sequence ID" value="NZ_JAALAA010000006.1"/>
</dbReference>
<dbReference type="SUPFAM" id="SSF54427">
    <property type="entry name" value="NTF2-like"/>
    <property type="match status" value="1"/>
</dbReference>
<evidence type="ECO:0000313" key="2">
    <source>
        <dbReference type="EMBL" id="NGN92908.1"/>
    </source>
</evidence>
<dbReference type="InterPro" id="IPR032710">
    <property type="entry name" value="NTF2-like_dom_sf"/>
</dbReference>
<reference evidence="2 3" key="1">
    <citation type="submission" date="2020-02" db="EMBL/GenBank/DDBJ databases">
        <title>Whole-genome analyses of novel actinobacteria.</title>
        <authorList>
            <person name="Sahin N."/>
        </authorList>
    </citation>
    <scope>NUCLEOTIDE SEQUENCE [LARGE SCALE GENOMIC DNA]</scope>
    <source>
        <strain evidence="2 3">KC13</strain>
    </source>
</reference>
<dbReference type="Pfam" id="PF13474">
    <property type="entry name" value="SnoaL_3"/>
    <property type="match status" value="1"/>
</dbReference>
<gene>
    <name evidence="2" type="ORF">G5C66_09190</name>
</gene>
<dbReference type="InterPro" id="IPR037401">
    <property type="entry name" value="SnoaL-like"/>
</dbReference>
<evidence type="ECO:0000259" key="1">
    <source>
        <dbReference type="Pfam" id="PF13474"/>
    </source>
</evidence>
<protein>
    <submittedName>
        <fullName evidence="2">SnoaL-like domain-containing protein</fullName>
    </submittedName>
</protein>
<name>A0A6M1R5L3_9ACTN</name>
<sequence>MTTTEAEIRKFLARRTDAQRSKDIDRLLSFYSPDVVYYDAVPPLRFVGTEELRQNFLRWFDGYKGPIGLETHDLSIVASEDVAFANMLHVDSGERKGLAAPLSSIWVRETVCLQRSNDTWTITHEHISIPFDPPGLAKSYVRGLVGRR</sequence>
<organism evidence="2 3">
    <name type="scientific">Nocardioides turkmenicus</name>
    <dbReference type="NCBI Taxonomy" id="2711220"/>
    <lineage>
        <taxon>Bacteria</taxon>
        <taxon>Bacillati</taxon>
        <taxon>Actinomycetota</taxon>
        <taxon>Actinomycetes</taxon>
        <taxon>Propionibacteriales</taxon>
        <taxon>Nocardioidaceae</taxon>
        <taxon>Nocardioides</taxon>
    </lineage>
</organism>
<keyword evidence="3" id="KW-1185">Reference proteome</keyword>